<dbReference type="InterPro" id="IPR050281">
    <property type="entry name" value="Flavin_monoamine_oxidase"/>
</dbReference>
<dbReference type="GO" id="GO:0009063">
    <property type="term" value="P:amino acid catabolic process"/>
    <property type="evidence" value="ECO:0007669"/>
    <property type="project" value="TreeGrafter"/>
</dbReference>
<evidence type="ECO:0000313" key="3">
    <source>
        <dbReference type="EMBL" id="TIB38317.1"/>
    </source>
</evidence>
<dbReference type="InterPro" id="IPR002937">
    <property type="entry name" value="Amino_oxidase"/>
</dbReference>
<sequence length="692" mass="77885">MTMSTSLKALSILLYTGATLAFPASPLSSSNLLQIVAPSAVPALSLNNIHIDSHHHLPQYLSDREHGVTFTISPCSQSSFNEEEVLRSFSKEDAINFIGRDTSKLLWISPASHHLNDFCINAYHGSQVIARSDPVFLTENESRKRSDSVVAQMEDFDSLGTWFDGVNYVNEHFDSQLIDVQSKESAVGIVGAGMSGLMTALLLDSVGMHNWEIIESSDRIGGRLYTQYLNNTQPDEYQYQEMGAMRFPVSWVRDGETVEINDHKLVFQLGDYLNKLNDNAEEWKVGFIPWVQSMKNNFRDSNGVRLTDGSIPRVSDINANPSLSKTRISDKAKEASVFISNITDNTELLELTAENVFKAHKMQIDLGYDDVSEAGLLQKYGYDLITAQEAQGFDFTSVWDMIYDSNNYFGATTWKTIDRGLSQLANAFHPLVDDKVSFKKRVDTIKTDDGKVTLEWTDEGNGYKRENKTFDYTVVASPFSVVRQWDLPVFEDPIISHAIDTLTYNSACKTALQFKKRFWEEGDKPIYGGCDDTDKYYGVSRSCYPPYNLGSDGPAVVLSSYVSGDPATRLASWSEDRYVQQAMESLAYLHGDQVYEQYAGNSAYRCWIKDENYAGSWASPTQDQHTMFIPSYHKTHDNVIFVGEHTSITHAWTFSALESAVRGSVQLLLHMGLVDEAKQINSQWMGRWIKNV</sequence>
<dbReference type="Pfam" id="PF01593">
    <property type="entry name" value="Amino_oxidase"/>
    <property type="match status" value="1"/>
</dbReference>
<keyword evidence="1" id="KW-0732">Signal</keyword>
<dbReference type="SUPFAM" id="SSF51905">
    <property type="entry name" value="FAD/NAD(P)-binding domain"/>
    <property type="match status" value="1"/>
</dbReference>
<dbReference type="GO" id="GO:0001716">
    <property type="term" value="F:L-amino-acid oxidase activity"/>
    <property type="evidence" value="ECO:0007669"/>
    <property type="project" value="TreeGrafter"/>
</dbReference>
<feature type="chain" id="PRO_5020828257" description="Amine oxidase domain-containing protein" evidence="1">
    <location>
        <begin position="22"/>
        <end position="692"/>
    </location>
</feature>
<dbReference type="PANTHER" id="PTHR10742">
    <property type="entry name" value="FLAVIN MONOAMINE OXIDASE"/>
    <property type="match status" value="1"/>
</dbReference>
<dbReference type="Gene3D" id="3.50.50.60">
    <property type="entry name" value="FAD/NAD(P)-binding domain"/>
    <property type="match status" value="1"/>
</dbReference>
<dbReference type="InterPro" id="IPR036188">
    <property type="entry name" value="FAD/NAD-bd_sf"/>
</dbReference>
<dbReference type="PANTHER" id="PTHR10742:SF382">
    <property type="entry name" value="AMINE OXIDASE DOMAIN-CONTAINING PROTEIN"/>
    <property type="match status" value="1"/>
</dbReference>
<dbReference type="Gene3D" id="3.90.660.10">
    <property type="match status" value="1"/>
</dbReference>
<dbReference type="Proteomes" id="UP000310689">
    <property type="component" value="Unassembled WGS sequence"/>
</dbReference>
<reference evidence="3 4" key="1">
    <citation type="submission" date="2019-03" db="EMBL/GenBank/DDBJ databases">
        <title>Sequencing 23 genomes of Wallemia ichthyophaga.</title>
        <authorList>
            <person name="Gostincar C."/>
        </authorList>
    </citation>
    <scope>NUCLEOTIDE SEQUENCE [LARGE SCALE GENOMIC DNA]</scope>
    <source>
        <strain evidence="3 4">EXF-6200</strain>
    </source>
</reference>
<name>A0A4T0J841_WALIC</name>
<gene>
    <name evidence="3" type="ORF">E3P86_01687</name>
</gene>
<evidence type="ECO:0000256" key="1">
    <source>
        <dbReference type="SAM" id="SignalP"/>
    </source>
</evidence>
<feature type="domain" description="Amine oxidase" evidence="2">
    <location>
        <begin position="194"/>
        <end position="667"/>
    </location>
</feature>
<evidence type="ECO:0000259" key="2">
    <source>
        <dbReference type="Pfam" id="PF01593"/>
    </source>
</evidence>
<proteinExistence type="predicted"/>
<organism evidence="3 4">
    <name type="scientific">Wallemia ichthyophaga</name>
    <dbReference type="NCBI Taxonomy" id="245174"/>
    <lineage>
        <taxon>Eukaryota</taxon>
        <taxon>Fungi</taxon>
        <taxon>Dikarya</taxon>
        <taxon>Basidiomycota</taxon>
        <taxon>Wallemiomycotina</taxon>
        <taxon>Wallemiomycetes</taxon>
        <taxon>Wallemiales</taxon>
        <taxon>Wallemiaceae</taxon>
        <taxon>Wallemia</taxon>
    </lineage>
</organism>
<accession>A0A4T0J841</accession>
<comment type="caution">
    <text evidence="3">The sequence shown here is derived from an EMBL/GenBank/DDBJ whole genome shotgun (WGS) entry which is preliminary data.</text>
</comment>
<dbReference type="EMBL" id="SPOI01000065">
    <property type="protein sequence ID" value="TIB38317.1"/>
    <property type="molecule type" value="Genomic_DNA"/>
</dbReference>
<protein>
    <recommendedName>
        <fullName evidence="2">Amine oxidase domain-containing protein</fullName>
    </recommendedName>
</protein>
<dbReference type="AlphaFoldDB" id="A0A4T0J841"/>
<feature type="signal peptide" evidence="1">
    <location>
        <begin position="1"/>
        <end position="21"/>
    </location>
</feature>
<dbReference type="Gene3D" id="1.20.1440.240">
    <property type="match status" value="1"/>
</dbReference>
<evidence type="ECO:0000313" key="4">
    <source>
        <dbReference type="Proteomes" id="UP000310689"/>
    </source>
</evidence>
<dbReference type="SUPFAM" id="SSF54373">
    <property type="entry name" value="FAD-linked reductases, C-terminal domain"/>
    <property type="match status" value="1"/>
</dbReference>